<reference evidence="12 13" key="1">
    <citation type="submission" date="2017-07" db="EMBL/GenBank/DDBJ databases">
        <title>Draft whole genome sequences of clinical Proprionibacteriaceae strains.</title>
        <authorList>
            <person name="Bernier A.-M."/>
            <person name="Bernard K."/>
            <person name="Domingo M.-C."/>
        </authorList>
    </citation>
    <scope>NUCLEOTIDE SEQUENCE [LARGE SCALE GENOMIC DNA]</scope>
    <source>
        <strain evidence="12 13">NML 160184</strain>
    </source>
</reference>
<dbReference type="PANTHER" id="PTHR21091:SF169">
    <property type="entry name" value="UROPORPHYRINOGEN DECARBOXYLASE"/>
    <property type="match status" value="1"/>
</dbReference>
<evidence type="ECO:0000313" key="13">
    <source>
        <dbReference type="Proteomes" id="UP000216533"/>
    </source>
</evidence>
<protein>
    <recommendedName>
        <fullName evidence="3 7">Uroporphyrinogen decarboxylase</fullName>
        <shortName evidence="7">UPD</shortName>
        <shortName evidence="7">URO-D</shortName>
        <ecNumber evidence="3 7">4.1.1.37</ecNumber>
    </recommendedName>
</protein>
<dbReference type="Gene3D" id="3.20.20.210">
    <property type="match status" value="1"/>
</dbReference>
<evidence type="ECO:0000256" key="1">
    <source>
        <dbReference type="ARBA" id="ARBA00004804"/>
    </source>
</evidence>
<feature type="domain" description="Uroporphyrinogen decarboxylase (URO-D)" evidence="11">
    <location>
        <begin position="144"/>
        <end position="160"/>
    </location>
</feature>
<evidence type="ECO:0000259" key="11">
    <source>
        <dbReference type="PROSITE" id="PS00907"/>
    </source>
</evidence>
<keyword evidence="5 7" id="KW-0456">Lyase</keyword>
<dbReference type="Pfam" id="PF01208">
    <property type="entry name" value="URO-D"/>
    <property type="match status" value="1"/>
</dbReference>
<keyword evidence="7" id="KW-0963">Cytoplasm</keyword>
<dbReference type="Proteomes" id="UP000216533">
    <property type="component" value="Unassembled WGS sequence"/>
</dbReference>
<evidence type="ECO:0000256" key="8">
    <source>
        <dbReference type="RuleBase" id="RU000554"/>
    </source>
</evidence>
<dbReference type="SUPFAM" id="SSF51726">
    <property type="entry name" value="UROD/MetE-like"/>
    <property type="match status" value="1"/>
</dbReference>
<dbReference type="NCBIfam" id="TIGR01464">
    <property type="entry name" value="hemE"/>
    <property type="match status" value="1"/>
</dbReference>
<feature type="binding site" evidence="7">
    <location>
        <position position="156"/>
    </location>
    <ligand>
        <name>substrate</name>
    </ligand>
</feature>
<dbReference type="PROSITE" id="PS00907">
    <property type="entry name" value="UROD_2"/>
    <property type="match status" value="1"/>
</dbReference>
<feature type="site" description="Transition state stabilizer" evidence="7">
    <location>
        <position position="76"/>
    </location>
</feature>
<dbReference type="RefSeq" id="WP_094450422.1">
    <property type="nucleotide sequence ID" value="NZ_NMVI01000014.1"/>
</dbReference>
<comment type="pathway">
    <text evidence="1 7 8">Porphyrin-containing compound metabolism; protoporphyrin-IX biosynthesis; coproporphyrinogen-III from 5-aminolevulinate: step 4/4.</text>
</comment>
<feature type="binding site" evidence="7">
    <location>
        <position position="76"/>
    </location>
    <ligand>
        <name>substrate</name>
    </ligand>
</feature>
<dbReference type="CDD" id="cd00717">
    <property type="entry name" value="URO-D"/>
    <property type="match status" value="1"/>
</dbReference>
<dbReference type="PROSITE" id="PS00906">
    <property type="entry name" value="UROD_1"/>
    <property type="match status" value="1"/>
</dbReference>
<keyword evidence="6 7" id="KW-0627">Porphyrin biosynthesis</keyword>
<comment type="catalytic activity">
    <reaction evidence="7 8">
        <text>uroporphyrinogen III + 4 H(+) = coproporphyrinogen III + 4 CO2</text>
        <dbReference type="Rhea" id="RHEA:19865"/>
        <dbReference type="ChEBI" id="CHEBI:15378"/>
        <dbReference type="ChEBI" id="CHEBI:16526"/>
        <dbReference type="ChEBI" id="CHEBI:57308"/>
        <dbReference type="ChEBI" id="CHEBI:57309"/>
        <dbReference type="EC" id="4.1.1.37"/>
    </reaction>
</comment>
<organism evidence="12 13">
    <name type="scientific">Parenemella sanctibonifatiensis</name>
    <dbReference type="NCBI Taxonomy" id="2016505"/>
    <lineage>
        <taxon>Bacteria</taxon>
        <taxon>Bacillati</taxon>
        <taxon>Actinomycetota</taxon>
        <taxon>Actinomycetes</taxon>
        <taxon>Propionibacteriales</taxon>
        <taxon>Propionibacteriaceae</taxon>
        <taxon>Parenemella</taxon>
    </lineage>
</organism>
<comment type="caution">
    <text evidence="12">The sequence shown here is derived from an EMBL/GenBank/DDBJ whole genome shotgun (WGS) entry which is preliminary data.</text>
</comment>
<feature type="binding site" evidence="7">
    <location>
        <begin position="27"/>
        <end position="31"/>
    </location>
    <ligand>
        <name>substrate</name>
    </ligand>
</feature>
<gene>
    <name evidence="7" type="primary">hemE</name>
    <name evidence="12" type="ORF">CGZ92_05485</name>
</gene>
<evidence type="ECO:0000256" key="9">
    <source>
        <dbReference type="RuleBase" id="RU004169"/>
    </source>
</evidence>
<comment type="subcellular location">
    <subcellularLocation>
        <location evidence="7">Cytoplasm</location>
    </subcellularLocation>
</comment>
<keyword evidence="4 7" id="KW-0210">Decarboxylase</keyword>
<comment type="function">
    <text evidence="7">Catalyzes the decarboxylation of four acetate groups of uroporphyrinogen-III to yield coproporphyrinogen-III.</text>
</comment>
<dbReference type="UniPathway" id="UPA00251">
    <property type="reaction ID" value="UER00321"/>
</dbReference>
<evidence type="ECO:0000313" key="12">
    <source>
        <dbReference type="EMBL" id="OYN88105.1"/>
    </source>
</evidence>
<dbReference type="InterPro" id="IPR038071">
    <property type="entry name" value="UROD/MetE-like_sf"/>
</dbReference>
<feature type="binding site" evidence="7">
    <location>
        <position position="211"/>
    </location>
    <ligand>
        <name>substrate</name>
    </ligand>
</feature>
<comment type="subunit">
    <text evidence="7">Homodimer.</text>
</comment>
<comment type="caution">
    <text evidence="7">Lacks conserved residue(s) required for the propagation of feature annotation.</text>
</comment>
<evidence type="ECO:0000259" key="10">
    <source>
        <dbReference type="PROSITE" id="PS00906"/>
    </source>
</evidence>
<feature type="domain" description="Uroporphyrinogen decarboxylase (URO-D)" evidence="10">
    <location>
        <begin position="22"/>
        <end position="31"/>
    </location>
</feature>
<feature type="binding site" evidence="7">
    <location>
        <position position="332"/>
    </location>
    <ligand>
        <name>substrate</name>
    </ligand>
</feature>
<evidence type="ECO:0000256" key="4">
    <source>
        <dbReference type="ARBA" id="ARBA00022793"/>
    </source>
</evidence>
<evidence type="ECO:0000256" key="5">
    <source>
        <dbReference type="ARBA" id="ARBA00023239"/>
    </source>
</evidence>
<evidence type="ECO:0000256" key="3">
    <source>
        <dbReference type="ARBA" id="ARBA00012288"/>
    </source>
</evidence>
<name>A0A255EEU6_9ACTN</name>
<dbReference type="GO" id="GO:0004853">
    <property type="term" value="F:uroporphyrinogen decarboxylase activity"/>
    <property type="evidence" value="ECO:0007669"/>
    <property type="project" value="UniProtKB-UniRule"/>
</dbReference>
<sequence>MPPPTAPPLLRALAGDQPDRPPIWFMRQAGRSLPEYHQVRGDTAMLDACLLPDMAAELTLQPVRRHQVDAAVFFSDIVVPLKLAGIDVRIEPGVGPVFGEAISDRSQLRKLTSRRLEDVAPIQEAIRIAKAELDTIGDFGTPLIGFAGGPFTLAAYLIEGKPSRDHLAARTMMYADRDAWHELMDWVTELGGDFLSAQVDAGADAVQLFDSWAGSNRMEDYRQYVMPYSERILDRVEGRVPRIHFGTNTDHFLELMMGSAEALGMDHRVDLHFGTTRIRAAYEEQGITRPVVVQGNIDPAALFAPWPRLRAHVDHVIRCGSLAQGHVLNLGHGVPPQTDPDVLTRLVAYVHGEDVA</sequence>
<dbReference type="HAMAP" id="MF_00218">
    <property type="entry name" value="URO_D"/>
    <property type="match status" value="1"/>
</dbReference>
<dbReference type="AlphaFoldDB" id="A0A255EEU6"/>
<dbReference type="EMBL" id="NMVI01000014">
    <property type="protein sequence ID" value="OYN88105.1"/>
    <property type="molecule type" value="Genomic_DNA"/>
</dbReference>
<evidence type="ECO:0000256" key="2">
    <source>
        <dbReference type="ARBA" id="ARBA00009935"/>
    </source>
</evidence>
<evidence type="ECO:0000256" key="7">
    <source>
        <dbReference type="HAMAP-Rule" id="MF_00218"/>
    </source>
</evidence>
<dbReference type="InterPro" id="IPR000257">
    <property type="entry name" value="Uroporphyrinogen_deCOase"/>
</dbReference>
<dbReference type="PANTHER" id="PTHR21091">
    <property type="entry name" value="METHYLTETRAHYDROFOLATE:HOMOCYSTEINE METHYLTRANSFERASE RELATED"/>
    <property type="match status" value="1"/>
</dbReference>
<accession>A0A255EEU6</accession>
<comment type="similarity">
    <text evidence="2 7 9">Belongs to the uroporphyrinogen decarboxylase family.</text>
</comment>
<dbReference type="GO" id="GO:0005829">
    <property type="term" value="C:cytosol"/>
    <property type="evidence" value="ECO:0007669"/>
    <property type="project" value="TreeGrafter"/>
</dbReference>
<proteinExistence type="inferred from homology"/>
<evidence type="ECO:0000256" key="6">
    <source>
        <dbReference type="ARBA" id="ARBA00023244"/>
    </source>
</evidence>
<dbReference type="EC" id="4.1.1.37" evidence="3 7"/>
<dbReference type="GO" id="GO:0006782">
    <property type="term" value="P:protoporphyrinogen IX biosynthetic process"/>
    <property type="evidence" value="ECO:0007669"/>
    <property type="project" value="UniProtKB-UniRule"/>
</dbReference>
<dbReference type="InterPro" id="IPR006361">
    <property type="entry name" value="Uroporphyrinogen_deCO2ase_HemE"/>
</dbReference>